<dbReference type="SUPFAM" id="SSF55874">
    <property type="entry name" value="ATPase domain of HSP90 chaperone/DNA topoisomerase II/histidine kinase"/>
    <property type="match status" value="1"/>
</dbReference>
<accession>A0A853IAQ1</accession>
<dbReference type="GO" id="GO:0006265">
    <property type="term" value="P:DNA topological change"/>
    <property type="evidence" value="ECO:0007669"/>
    <property type="project" value="InterPro"/>
</dbReference>
<name>A0A853IAQ1_9GAMM</name>
<keyword evidence="10" id="KW-0413">Isomerase</keyword>
<dbReference type="AlphaFoldDB" id="A0A853IAQ1"/>
<reference evidence="13 14" key="1">
    <citation type="submission" date="2020-07" db="EMBL/GenBank/DDBJ databases">
        <title>Endozoicomonas sp. nov., isolated from sediment.</title>
        <authorList>
            <person name="Gu T."/>
        </authorList>
    </citation>
    <scope>NUCLEOTIDE SEQUENCE [LARGE SCALE GENOMIC DNA]</scope>
    <source>
        <strain evidence="13 14">SM1973</strain>
    </source>
</reference>
<comment type="caution">
    <text evidence="13">The sequence shown here is derived from an EMBL/GenBank/DDBJ whole genome shotgun (WGS) entry which is preliminary data.</text>
</comment>
<evidence type="ECO:0000256" key="4">
    <source>
        <dbReference type="ARBA" id="ARBA00012895"/>
    </source>
</evidence>
<dbReference type="EC" id="5.6.2.2" evidence="4"/>
<evidence type="ECO:0000313" key="13">
    <source>
        <dbReference type="EMBL" id="NYZ67114.1"/>
    </source>
</evidence>
<evidence type="ECO:0000313" key="14">
    <source>
        <dbReference type="Proteomes" id="UP000569732"/>
    </source>
</evidence>
<keyword evidence="7" id="KW-0067">ATP-binding</keyword>
<keyword evidence="6" id="KW-0547">Nucleotide-binding</keyword>
<comment type="catalytic activity">
    <reaction evidence="1">
        <text>ATP-dependent breakage, passage and rejoining of double-stranded DNA.</text>
        <dbReference type="EC" id="5.6.2.2"/>
    </reaction>
</comment>
<feature type="domain" description="DNA topoisomerase type IIA subunit B" evidence="11">
    <location>
        <begin position="218"/>
        <end position="357"/>
    </location>
</feature>
<dbReference type="PRINTS" id="PR00418">
    <property type="entry name" value="TPI2FAMILY"/>
</dbReference>
<dbReference type="GO" id="GO:0003677">
    <property type="term" value="F:DNA binding"/>
    <property type="evidence" value="ECO:0007669"/>
    <property type="project" value="UniProtKB-KW"/>
</dbReference>
<dbReference type="Pfam" id="PF02518">
    <property type="entry name" value="HATPase_c"/>
    <property type="match status" value="1"/>
</dbReference>
<dbReference type="GO" id="GO:0003918">
    <property type="term" value="F:DNA topoisomerase type II (double strand cut, ATP-hydrolyzing) activity"/>
    <property type="evidence" value="ECO:0007669"/>
    <property type="project" value="UniProtKB-EC"/>
</dbReference>
<dbReference type="Pfam" id="PF00204">
    <property type="entry name" value="DNA_gyraseB"/>
    <property type="match status" value="1"/>
</dbReference>
<evidence type="ECO:0000259" key="12">
    <source>
        <dbReference type="Pfam" id="PF02518"/>
    </source>
</evidence>
<gene>
    <name evidence="13" type="ORF">H0A36_13925</name>
</gene>
<evidence type="ECO:0000259" key="11">
    <source>
        <dbReference type="Pfam" id="PF00204"/>
    </source>
</evidence>
<evidence type="ECO:0000256" key="5">
    <source>
        <dbReference type="ARBA" id="ARBA00019166"/>
    </source>
</evidence>
<evidence type="ECO:0000256" key="10">
    <source>
        <dbReference type="ARBA" id="ARBA00023235"/>
    </source>
</evidence>
<dbReference type="GO" id="GO:0005524">
    <property type="term" value="F:ATP binding"/>
    <property type="evidence" value="ECO:0007669"/>
    <property type="project" value="UniProtKB-KW"/>
</dbReference>
<comment type="similarity">
    <text evidence="3">Belongs to the type II topoisomerase GyrB family.</text>
</comment>
<organism evidence="13 14">
    <name type="scientific">Spartinivicinus marinus</name>
    <dbReference type="NCBI Taxonomy" id="2994442"/>
    <lineage>
        <taxon>Bacteria</taxon>
        <taxon>Pseudomonadati</taxon>
        <taxon>Pseudomonadota</taxon>
        <taxon>Gammaproteobacteria</taxon>
        <taxon>Oceanospirillales</taxon>
        <taxon>Zooshikellaceae</taxon>
        <taxon>Spartinivicinus</taxon>
    </lineage>
</organism>
<dbReference type="InterPro" id="IPR020568">
    <property type="entry name" value="Ribosomal_Su5_D2-typ_SF"/>
</dbReference>
<dbReference type="PANTHER" id="PTHR45866">
    <property type="entry name" value="DNA GYRASE/TOPOISOMERASE SUBUNIT B"/>
    <property type="match status" value="1"/>
</dbReference>
<dbReference type="InterPro" id="IPR003594">
    <property type="entry name" value="HATPase_dom"/>
</dbReference>
<dbReference type="PRINTS" id="PR01159">
    <property type="entry name" value="DNAGYRASEB"/>
</dbReference>
<dbReference type="SUPFAM" id="SSF54211">
    <property type="entry name" value="Ribosomal protein S5 domain 2-like"/>
    <property type="match status" value="1"/>
</dbReference>
<evidence type="ECO:0000256" key="9">
    <source>
        <dbReference type="ARBA" id="ARBA00023125"/>
    </source>
</evidence>
<sequence length="371" mass="41656">MADKYDSNNIVVLKGLDAVRKRPGMYVGDLDDGTGLIHMLMEVVSNSVDQFLADKASVISVLLHENGDMEVIDDGEGIPIHELHGKSALEVIMTTLHTGATWDNHRPHTHVGTTIGIGLAPINALCDYFEVDSFKDGTHWYMRFDNAEAGKLENKGATDKTGTRMLFHPSKKYFTHPELDEKLISSRLKELSFLCAGLKFQFQSKQHSKLEEYYCPNGIIGYLEKVMPSNDSSLLPILHFEAIEQNTKIELALCWSSGLGYQHSFANHLCTKDGGVHVDAVILGLIKAASIKSSSQVEIETWTKRLSKGLYLIVHVNIADPKFASPTKDRLINEEVFSAVIEATYQQAKEYFSKNWEFFFSLEFHEHHIIP</sequence>
<evidence type="ECO:0000256" key="8">
    <source>
        <dbReference type="ARBA" id="ARBA00023029"/>
    </source>
</evidence>
<dbReference type="InterPro" id="IPR013506">
    <property type="entry name" value="Topo_IIA_bsu_dom2"/>
</dbReference>
<evidence type="ECO:0000256" key="2">
    <source>
        <dbReference type="ARBA" id="ARBA00001946"/>
    </source>
</evidence>
<evidence type="ECO:0000256" key="6">
    <source>
        <dbReference type="ARBA" id="ARBA00022741"/>
    </source>
</evidence>
<feature type="domain" description="Histidine kinase/HSP90-like ATPase" evidence="12">
    <location>
        <begin position="32"/>
        <end position="128"/>
    </location>
</feature>
<dbReference type="SMART" id="SM00433">
    <property type="entry name" value="TOP2c"/>
    <property type="match status" value="1"/>
</dbReference>
<dbReference type="Gene3D" id="3.30.230.10">
    <property type="match status" value="1"/>
</dbReference>
<proteinExistence type="inferred from homology"/>
<evidence type="ECO:0000256" key="7">
    <source>
        <dbReference type="ARBA" id="ARBA00022840"/>
    </source>
</evidence>
<dbReference type="Gene3D" id="3.30.565.10">
    <property type="entry name" value="Histidine kinase-like ATPase, C-terminal domain"/>
    <property type="match status" value="1"/>
</dbReference>
<comment type="cofactor">
    <cofactor evidence="2">
        <name>Mg(2+)</name>
        <dbReference type="ChEBI" id="CHEBI:18420"/>
    </cofactor>
</comment>
<keyword evidence="8" id="KW-0799">Topoisomerase</keyword>
<dbReference type="InterPro" id="IPR001241">
    <property type="entry name" value="Topo_IIA"/>
</dbReference>
<dbReference type="RefSeq" id="WP_180569136.1">
    <property type="nucleotide sequence ID" value="NZ_JACCKB010000021.1"/>
</dbReference>
<dbReference type="PANTHER" id="PTHR45866:SF1">
    <property type="entry name" value="DNA GYRASE SUBUNIT B, MITOCHONDRIAL"/>
    <property type="match status" value="1"/>
</dbReference>
<dbReference type="EMBL" id="JACCKB010000021">
    <property type="protein sequence ID" value="NYZ67114.1"/>
    <property type="molecule type" value="Genomic_DNA"/>
</dbReference>
<dbReference type="InterPro" id="IPR036890">
    <property type="entry name" value="HATPase_C_sf"/>
</dbReference>
<evidence type="ECO:0000256" key="1">
    <source>
        <dbReference type="ARBA" id="ARBA00000185"/>
    </source>
</evidence>
<dbReference type="Proteomes" id="UP000569732">
    <property type="component" value="Unassembled WGS sequence"/>
</dbReference>
<evidence type="ECO:0000256" key="3">
    <source>
        <dbReference type="ARBA" id="ARBA00010708"/>
    </source>
</evidence>
<dbReference type="InterPro" id="IPR014721">
    <property type="entry name" value="Ribsml_uS5_D2-typ_fold_subgr"/>
</dbReference>
<keyword evidence="14" id="KW-1185">Reference proteome</keyword>
<protein>
    <recommendedName>
        <fullName evidence="5">DNA gyrase subunit B</fullName>
        <ecNumber evidence="4">5.6.2.2</ecNumber>
    </recommendedName>
</protein>
<keyword evidence="9" id="KW-0238">DNA-binding</keyword>
<dbReference type="InterPro" id="IPR000565">
    <property type="entry name" value="Topo_IIA_B"/>
</dbReference>